<protein>
    <submittedName>
        <fullName evidence="3">Glycosyltransferase involved in cell wall bisynthesis</fullName>
    </submittedName>
</protein>
<dbReference type="InterPro" id="IPR028098">
    <property type="entry name" value="Glyco_trans_4-like_N"/>
</dbReference>
<sequence length="366" mass="42301">MSGKGKTIFLVVGSFKSGGTERTASRIGLELIKRGYSVTFLLINGVFDYDDFGLKENSVILSPEKRWSRVTRFFLVYLKLFKLVYLHRPDKLVSFSLGINKLIFFLFYPKTIFRIESNIFIYKKKLYRRYLQKYMVAFPHVRKVVVPSEGLFQACKAYFGKSGEKLVQVNNPIDTEKIEKSCTDFESTDFLDQPFIVSAGRLSKSKGFEALIDAFSQSQISRTHRLLILGEGELHQKLMNQINTNGLDSRVKLLGFVKNPYPYFSKAFYFILNTSHESFGNVFIESFAAGTLVISNDCDFGPRHIIEHEKNGILYDSTNFENIVESLDYFIDRQELYSEMKLNAYASRFKYSIETTVDDWLKKITE</sequence>
<dbReference type="GO" id="GO:0016757">
    <property type="term" value="F:glycosyltransferase activity"/>
    <property type="evidence" value="ECO:0007669"/>
    <property type="project" value="InterPro"/>
</dbReference>
<evidence type="ECO:0000313" key="3">
    <source>
        <dbReference type="EMBL" id="SEW33170.1"/>
    </source>
</evidence>
<reference evidence="4" key="1">
    <citation type="submission" date="2016-10" db="EMBL/GenBank/DDBJ databases">
        <authorList>
            <person name="Varghese N."/>
            <person name="Submissions S."/>
        </authorList>
    </citation>
    <scope>NUCLEOTIDE SEQUENCE [LARGE SCALE GENOMIC DNA]</scope>
    <source>
        <strain evidence="4">CGMCC 1.12402</strain>
    </source>
</reference>
<dbReference type="InterPro" id="IPR001296">
    <property type="entry name" value="Glyco_trans_1"/>
</dbReference>
<organism evidence="3 4">
    <name type="scientific">Roseivirga pacifica</name>
    <dbReference type="NCBI Taxonomy" id="1267423"/>
    <lineage>
        <taxon>Bacteria</taxon>
        <taxon>Pseudomonadati</taxon>
        <taxon>Bacteroidota</taxon>
        <taxon>Cytophagia</taxon>
        <taxon>Cytophagales</taxon>
        <taxon>Roseivirgaceae</taxon>
        <taxon>Roseivirga</taxon>
    </lineage>
</organism>
<evidence type="ECO:0000259" key="1">
    <source>
        <dbReference type="Pfam" id="PF00534"/>
    </source>
</evidence>
<dbReference type="Gene3D" id="3.40.50.2000">
    <property type="entry name" value="Glycogen Phosphorylase B"/>
    <property type="match status" value="2"/>
</dbReference>
<accession>A0A1I0QZ18</accession>
<keyword evidence="3" id="KW-0808">Transferase</keyword>
<feature type="domain" description="Glycosyltransferase subfamily 4-like N-terminal" evidence="2">
    <location>
        <begin position="18"/>
        <end position="177"/>
    </location>
</feature>
<dbReference type="OrthoDB" id="1522162at2"/>
<dbReference type="SUPFAM" id="SSF53756">
    <property type="entry name" value="UDP-Glycosyltransferase/glycogen phosphorylase"/>
    <property type="match status" value="1"/>
</dbReference>
<dbReference type="CDD" id="cd03811">
    <property type="entry name" value="GT4_GT28_WabH-like"/>
    <property type="match status" value="1"/>
</dbReference>
<dbReference type="Pfam" id="PF13439">
    <property type="entry name" value="Glyco_transf_4"/>
    <property type="match status" value="1"/>
</dbReference>
<dbReference type="Proteomes" id="UP000199437">
    <property type="component" value="Unassembled WGS sequence"/>
</dbReference>
<dbReference type="Pfam" id="PF00534">
    <property type="entry name" value="Glycos_transf_1"/>
    <property type="match status" value="1"/>
</dbReference>
<name>A0A1I0QZ18_9BACT</name>
<dbReference type="GeneID" id="99987646"/>
<proteinExistence type="predicted"/>
<dbReference type="AlphaFoldDB" id="A0A1I0QZ18"/>
<feature type="domain" description="Glycosyl transferase family 1" evidence="1">
    <location>
        <begin position="190"/>
        <end position="345"/>
    </location>
</feature>
<dbReference type="PANTHER" id="PTHR12526:SF630">
    <property type="entry name" value="GLYCOSYLTRANSFERASE"/>
    <property type="match status" value="1"/>
</dbReference>
<dbReference type="PANTHER" id="PTHR12526">
    <property type="entry name" value="GLYCOSYLTRANSFERASE"/>
    <property type="match status" value="1"/>
</dbReference>
<evidence type="ECO:0000313" key="4">
    <source>
        <dbReference type="Proteomes" id="UP000199437"/>
    </source>
</evidence>
<evidence type="ECO:0000259" key="2">
    <source>
        <dbReference type="Pfam" id="PF13439"/>
    </source>
</evidence>
<keyword evidence="4" id="KW-1185">Reference proteome</keyword>
<dbReference type="EMBL" id="FOIR01000002">
    <property type="protein sequence ID" value="SEW33170.1"/>
    <property type="molecule type" value="Genomic_DNA"/>
</dbReference>
<dbReference type="STRING" id="1267423.SAMN05216290_2962"/>
<gene>
    <name evidence="3" type="ORF">SAMN05216290_2962</name>
</gene>
<dbReference type="RefSeq" id="WP_090259338.1">
    <property type="nucleotide sequence ID" value="NZ_FOIR01000002.1"/>
</dbReference>